<dbReference type="CDD" id="cd03506">
    <property type="entry name" value="Delta6-FADS-like"/>
    <property type="match status" value="1"/>
</dbReference>
<dbReference type="InterPro" id="IPR018506">
    <property type="entry name" value="Cyt_B5_heme-BS"/>
</dbReference>
<dbReference type="SMART" id="SM01117">
    <property type="entry name" value="Cyt-b5"/>
    <property type="match status" value="1"/>
</dbReference>
<keyword evidence="3" id="KW-0560">Oxidoreductase</keyword>
<evidence type="ECO:0000256" key="4">
    <source>
        <dbReference type="ARBA" id="ARBA00023004"/>
    </source>
</evidence>
<accession>B5DC82</accession>
<dbReference type="PANTHER" id="PTHR19353">
    <property type="entry name" value="FATTY ACID DESATURASE 2"/>
    <property type="match status" value="1"/>
</dbReference>
<dbReference type="InterPro" id="IPR001199">
    <property type="entry name" value="Cyt_B5-like_heme/steroid-bd"/>
</dbReference>
<keyword evidence="5" id="KW-0472">Membrane</keyword>
<sequence length="482" mass="54279">MPPRETTTPSVDHPVMDRITSLTGGAGAGVPRKYTTADVEKHSTPDDCWLIVHGKVYDVTSFVPRHPGGNMIWVKAGGDCTQLFDSYHPIKTQAVLDKYYIGEVQRVSGDEKKIIEYNDDMKKGKFYMDCKVAVEKYFKDTKQDPRVHVEMYVKTFVILAGVAVCHYCSFFLTSSFLVSAVFAALHGMWKAEVGVSIQHDANHGAYGKSRGFLHAMQLTLDVVGASSFMWRQQHVVGHHAYTNVEGVDPDIRCAPEKDIRRVNEHQPHESYHPLQHVYLFFAYGLLSFKSCFADDFNAWASGRIGWVKVAKFTRGEAVSFWGSKVLWAFYYLYLPATYSPHSGLRIVALVTITEVITGWLLAFMFQVAHVVGDVRFFKLSEEGKLNLGWGESQLYSSADFAHGSKFWMHFSGGLNYQVAHHLFPGVCHCHYPAIAPIIMKVAKEYGLEYAVYPTFWSALSAHFTHLKNVGQKTYVPSLQTIG</sequence>
<proteinExistence type="predicted"/>
<feature type="transmembrane region" description="Helical" evidence="5">
    <location>
        <begin position="346"/>
        <end position="368"/>
    </location>
</feature>
<dbReference type="FunFam" id="3.10.120.10:FF:000007">
    <property type="entry name" value="Sulfite oxidase, mitochondrial"/>
    <property type="match status" value="1"/>
</dbReference>
<keyword evidence="2" id="KW-0479">Metal-binding</keyword>
<dbReference type="PANTHER" id="PTHR19353:SF19">
    <property type="entry name" value="DELTA(5) FATTY ACID DESATURASE C-RELATED"/>
    <property type="match status" value="1"/>
</dbReference>
<keyword evidence="5" id="KW-0812">Transmembrane</keyword>
<evidence type="ECO:0000256" key="3">
    <source>
        <dbReference type="ARBA" id="ARBA00023002"/>
    </source>
</evidence>
<dbReference type="GO" id="GO:0046872">
    <property type="term" value="F:metal ion binding"/>
    <property type="evidence" value="ECO:0007669"/>
    <property type="project" value="UniProtKB-KW"/>
</dbReference>
<organism evidence="7">
    <name type="scientific">Mantoniella squamata</name>
    <name type="common">Unicellular alga</name>
    <dbReference type="NCBI Taxonomy" id="13608"/>
    <lineage>
        <taxon>Eukaryota</taxon>
        <taxon>Viridiplantae</taxon>
        <taxon>Chlorophyta</taxon>
        <taxon>Mamiellophyceae</taxon>
        <taxon>Mamiellales</taxon>
        <taxon>Mamiellaceae</taxon>
        <taxon>Mantoniella</taxon>
    </lineage>
</organism>
<dbReference type="Pfam" id="PF00173">
    <property type="entry name" value="Cyt-b5"/>
    <property type="match status" value="1"/>
</dbReference>
<dbReference type="PROSITE" id="PS00191">
    <property type="entry name" value="CYTOCHROME_B5_1"/>
    <property type="match status" value="1"/>
</dbReference>
<evidence type="ECO:0000256" key="5">
    <source>
        <dbReference type="SAM" id="Phobius"/>
    </source>
</evidence>
<dbReference type="EMBL" id="AM949596">
    <property type="protein sequence ID" value="CAQ30478.1"/>
    <property type="molecule type" value="Genomic_DNA"/>
</dbReference>
<evidence type="ECO:0000256" key="1">
    <source>
        <dbReference type="ARBA" id="ARBA00022617"/>
    </source>
</evidence>
<keyword evidence="5" id="KW-1133">Transmembrane helix</keyword>
<dbReference type="PIRSF" id="PIRSF015921">
    <property type="entry name" value="FA_sphinglp_des"/>
    <property type="match status" value="1"/>
</dbReference>
<dbReference type="SUPFAM" id="SSF55856">
    <property type="entry name" value="Cytochrome b5-like heme/steroid binding domain"/>
    <property type="match status" value="1"/>
</dbReference>
<dbReference type="AlphaFoldDB" id="B5DC82"/>
<reference evidence="7" key="1">
    <citation type="journal article" date="2008" name="J. Biol. Chem.">
        <title>Metabolic Engineering of {omega}3-Very Long Chain Polyunsaturated Fatty Acid Production by an Exclusively Acyl-CoA-dependent Pathway.</title>
        <authorList>
            <person name="Hoffmann M."/>
            <person name="Wagner M."/>
            <person name="Abbadi A."/>
            <person name="Fulda M."/>
            <person name="Feussner I."/>
        </authorList>
    </citation>
    <scope>NUCLEOTIDE SEQUENCE</scope>
</reference>
<dbReference type="Gene3D" id="3.10.120.10">
    <property type="entry name" value="Cytochrome b5-like heme/steroid binding domain"/>
    <property type="match status" value="1"/>
</dbReference>
<dbReference type="PROSITE" id="PS50255">
    <property type="entry name" value="CYTOCHROME_B5_2"/>
    <property type="match status" value="1"/>
</dbReference>
<evidence type="ECO:0000256" key="2">
    <source>
        <dbReference type="ARBA" id="ARBA00022723"/>
    </source>
</evidence>
<feature type="transmembrane region" description="Helical" evidence="5">
    <location>
        <begin position="156"/>
        <end position="185"/>
    </location>
</feature>
<dbReference type="InterPro" id="IPR005804">
    <property type="entry name" value="FA_desaturase_dom"/>
</dbReference>
<name>B5DC82_MANSQ</name>
<dbReference type="GO" id="GO:0016717">
    <property type="term" value="F:oxidoreductase activity, acting on paired donors, with oxidation of a pair of donors resulting in the reduction of molecular oxygen to two molecules of water"/>
    <property type="evidence" value="ECO:0007669"/>
    <property type="project" value="UniProtKB-ARBA"/>
</dbReference>
<dbReference type="InterPro" id="IPR012171">
    <property type="entry name" value="Fatty_acid_desaturase"/>
</dbReference>
<dbReference type="Pfam" id="PF00487">
    <property type="entry name" value="FA_desaturase"/>
    <property type="match status" value="1"/>
</dbReference>
<protein>
    <submittedName>
        <fullName evidence="7">Acyl-CoA dependent delta5-desaturase</fullName>
    </submittedName>
</protein>
<keyword evidence="4" id="KW-0408">Iron</keyword>
<evidence type="ECO:0000259" key="6">
    <source>
        <dbReference type="PROSITE" id="PS50255"/>
    </source>
</evidence>
<feature type="domain" description="Cytochrome b5 heme-binding" evidence="6">
    <location>
        <begin position="31"/>
        <end position="105"/>
    </location>
</feature>
<dbReference type="GO" id="GO:0020037">
    <property type="term" value="F:heme binding"/>
    <property type="evidence" value="ECO:0007669"/>
    <property type="project" value="InterPro"/>
</dbReference>
<evidence type="ECO:0000313" key="7">
    <source>
        <dbReference type="EMBL" id="CAQ30478.1"/>
    </source>
</evidence>
<feature type="transmembrane region" description="Helical" evidence="5">
    <location>
        <begin position="317"/>
        <end position="334"/>
    </location>
</feature>
<dbReference type="GO" id="GO:0016020">
    <property type="term" value="C:membrane"/>
    <property type="evidence" value="ECO:0007669"/>
    <property type="project" value="TreeGrafter"/>
</dbReference>
<dbReference type="GO" id="GO:0042759">
    <property type="term" value="P:long-chain fatty acid biosynthetic process"/>
    <property type="evidence" value="ECO:0007669"/>
    <property type="project" value="UniProtKB-ARBA"/>
</dbReference>
<dbReference type="InterPro" id="IPR036400">
    <property type="entry name" value="Cyt_B5-like_heme/steroid_sf"/>
</dbReference>
<dbReference type="GO" id="GO:0006636">
    <property type="term" value="P:unsaturated fatty acid biosynthetic process"/>
    <property type="evidence" value="ECO:0007669"/>
    <property type="project" value="UniProtKB-ARBA"/>
</dbReference>
<gene>
    <name evidence="7" type="primary">d5</name>
</gene>
<keyword evidence="1" id="KW-0349">Heme</keyword>